<dbReference type="AlphaFoldDB" id="A0A448ZC90"/>
<feature type="transmembrane region" description="Helical" evidence="2">
    <location>
        <begin position="219"/>
        <end position="236"/>
    </location>
</feature>
<sequence>MTSKNPPPLEEPQEARERRRSSIGSALSIVQDEVVSLKDGFTMSGGDWGSFTQLFFDNLGTLLGALYAIQGLSYMGDISVSEDVMNDIVWGKIAPGVGLTLVIGNLYYTWQAIRLTNKYKRQYTAQPYGINTPGAFAFVFNIIYNVFFTEGGGDEAFVKGYKVSLAANFITGLISIVLGIFGMQILKFVPPAGLLVPIAGIGIAFLGLENIANSVSVPLVGYNAMLWVYLGWYAGVRIGYKNFRLPEALQVIIVGVVMGWITGLNKSEDVAKASKLVKWYGPTWTATEMFEDFSDLKNYLGIIIPLGISAAASTLMCLVSAKEAGDPFPVRETMISDGVGTCISSFFGSPFGTVIYIGHPAYKRSGAKAGYSLVNGVTYLIFSWFGILALIQSIVNQPTIGPIVFFVGLQVNEEALNFMPSRQYAAYIIGLFPSVYDWLVNVSARSPLIDDTFSYDISSVQSPTWMGVLNWKNGSLLVSLLWTSILVNVIDRQWVSAAIWSVIASLFAVFGIIHSFSAGFSNFNSPSWQYCWDADGTCWEYSEQWMEFTAYLMVAATFVILHFVSKHDEQMKDPIDDESRHAFDDWFKDAYKYKDSEGNTRDSRIDQSGEEMKEAMANPGNEGADAMKLVYGEGHPEEVQDNPGNEAAKSLSKAVEMAA</sequence>
<evidence type="ECO:0000256" key="1">
    <source>
        <dbReference type="SAM" id="MobiDB-lite"/>
    </source>
</evidence>
<feature type="transmembrane region" description="Helical" evidence="2">
    <location>
        <begin position="89"/>
        <end position="108"/>
    </location>
</feature>
<name>A0A448ZC90_9STRA</name>
<feature type="compositionally biased region" description="Basic and acidic residues" evidence="1">
    <location>
        <begin position="596"/>
        <end position="614"/>
    </location>
</feature>
<accession>A0A448ZC90</accession>
<feature type="region of interest" description="Disordered" evidence="1">
    <location>
        <begin position="596"/>
        <end position="659"/>
    </location>
</feature>
<feature type="transmembrane region" description="Helical" evidence="2">
    <location>
        <begin position="248"/>
        <end position="265"/>
    </location>
</feature>
<feature type="transmembrane region" description="Helical" evidence="2">
    <location>
        <begin position="471"/>
        <end position="490"/>
    </location>
</feature>
<keyword evidence="2" id="KW-0812">Transmembrane</keyword>
<dbReference type="PANTHER" id="PTHR31610">
    <property type="entry name" value="SLR0360 PROTEIN"/>
    <property type="match status" value="1"/>
</dbReference>
<feature type="transmembrane region" description="Helical" evidence="2">
    <location>
        <begin position="369"/>
        <end position="391"/>
    </location>
</feature>
<feature type="transmembrane region" description="Helical" evidence="2">
    <location>
        <begin position="160"/>
        <end position="181"/>
    </location>
</feature>
<evidence type="ECO:0000256" key="2">
    <source>
        <dbReference type="SAM" id="Phobius"/>
    </source>
</evidence>
<keyword evidence="2" id="KW-0472">Membrane</keyword>
<protein>
    <recommendedName>
        <fullName evidence="5">SLC26A/SulP transporter domain-containing protein</fullName>
    </recommendedName>
</protein>
<keyword evidence="2" id="KW-1133">Transmembrane helix</keyword>
<feature type="transmembrane region" description="Helical" evidence="2">
    <location>
        <begin position="548"/>
        <end position="565"/>
    </location>
</feature>
<feature type="transmembrane region" description="Helical" evidence="2">
    <location>
        <begin position="128"/>
        <end position="148"/>
    </location>
</feature>
<organism evidence="3 4">
    <name type="scientific">Pseudo-nitzschia multistriata</name>
    <dbReference type="NCBI Taxonomy" id="183589"/>
    <lineage>
        <taxon>Eukaryota</taxon>
        <taxon>Sar</taxon>
        <taxon>Stramenopiles</taxon>
        <taxon>Ochrophyta</taxon>
        <taxon>Bacillariophyta</taxon>
        <taxon>Bacillariophyceae</taxon>
        <taxon>Bacillariophycidae</taxon>
        <taxon>Bacillariales</taxon>
        <taxon>Bacillariaceae</taxon>
        <taxon>Pseudo-nitzschia</taxon>
    </lineage>
</organism>
<evidence type="ECO:0000313" key="4">
    <source>
        <dbReference type="Proteomes" id="UP000291116"/>
    </source>
</evidence>
<dbReference type="OrthoDB" id="8068875at2759"/>
<gene>
    <name evidence="3" type="ORF">PSNMU_V1.4_AUG-EV-PASAV3_0063020</name>
</gene>
<dbReference type="EMBL" id="CAACVS010000227">
    <property type="protein sequence ID" value="VEU39659.1"/>
    <property type="molecule type" value="Genomic_DNA"/>
</dbReference>
<keyword evidence="4" id="KW-1185">Reference proteome</keyword>
<evidence type="ECO:0000313" key="3">
    <source>
        <dbReference type="EMBL" id="VEU39659.1"/>
    </source>
</evidence>
<feature type="transmembrane region" description="Helical" evidence="2">
    <location>
        <begin position="48"/>
        <end position="69"/>
    </location>
</feature>
<reference evidence="3 4" key="1">
    <citation type="submission" date="2019-01" db="EMBL/GenBank/DDBJ databases">
        <authorList>
            <person name="Ferrante I. M."/>
        </authorList>
    </citation>
    <scope>NUCLEOTIDE SEQUENCE [LARGE SCALE GENOMIC DNA]</scope>
    <source>
        <strain evidence="3 4">B856</strain>
    </source>
</reference>
<evidence type="ECO:0008006" key="5">
    <source>
        <dbReference type="Google" id="ProtNLM"/>
    </source>
</evidence>
<feature type="transmembrane region" description="Helical" evidence="2">
    <location>
        <begin position="188"/>
        <end position="207"/>
    </location>
</feature>
<dbReference type="PANTHER" id="PTHR31610:SF0">
    <property type="entry name" value="SLC26A_SULP TRANSPORTER DOMAIN-CONTAINING PROTEIN"/>
    <property type="match status" value="1"/>
</dbReference>
<feature type="transmembrane region" description="Helical" evidence="2">
    <location>
        <begin position="497"/>
        <end position="520"/>
    </location>
</feature>
<proteinExistence type="predicted"/>
<feature type="transmembrane region" description="Helical" evidence="2">
    <location>
        <begin position="299"/>
        <end position="321"/>
    </location>
</feature>
<dbReference type="Proteomes" id="UP000291116">
    <property type="component" value="Unassembled WGS sequence"/>
</dbReference>